<dbReference type="SMART" id="SM00137">
    <property type="entry name" value="MAM"/>
    <property type="match status" value="1"/>
</dbReference>
<dbReference type="WBParaSite" id="TCONS_00017077.p1">
    <property type="protein sequence ID" value="TCONS_00017077.p1"/>
    <property type="gene ID" value="XLOC_011199"/>
</dbReference>
<evidence type="ECO:0000256" key="1">
    <source>
        <dbReference type="SAM" id="Phobius"/>
    </source>
</evidence>
<keyword evidence="1" id="KW-0812">Transmembrane</keyword>
<proteinExistence type="predicted"/>
<dbReference type="AlphaFoldDB" id="A0A0K0EGL5"/>
<dbReference type="STRING" id="6248.A0A0K0EGL5"/>
<sequence length="798" mass="91295">MLYHSFVFYGVYIIILLNVFYKSVLTCMPGYEQERAKIKQYLGLEWVENGLDKLDSKNLRPIRHSSDLNCDFQNVETCNWKNVESKEELDSMDFFLFTKTDHLEFPYLRVAPGPSKLSEGDNLLFVGDRKREKQTAIIRSSLIPCQKNIGKLTLDYWTYNGARVEVLMYEKLSDGSMKGIPEKLYLDCGTVYLNTECFVNIPERNTPFYLAIRGYDIENVEGSFVMIDNIKYDAELCKVALDLGEDFEGNDLITSANGDYITTPSDLSCSEWNKKCRWRNSINGNGIWKMAKKSPNENNLYNITGTFYRPIKNFVYLYIEQYSKGPFVMLVSDPIQCQSNEKSFIQFRTWASKNVSLSVCAFTLAKEELECNEIMLSQTPAPIKYHFLPKKNFMYGIRINNVDPNVDNFIAIDDINYSATLCDDAKNAYDYGNDFYVTELLSSIINRPLHTTRDLNCNFIKRGLDCVWGNDDYNDNIPWQIGLGNINIHKFKSLTGTNILPDGEFGIANFTKPGTAILLSEIIKCTKEDSSLTFKYWQTGNVILKVCLIDGRKMTIIDCQPVTFNQPGPIIIDIPQISSPFRLSFHGESLNEGTIIIDDINMEGTICSSTSTTKFSKPSRALAALTQTFSKKIVEVPDPNVCRLLSCDFNQNSTCLFTSERLPSSKSEFILSNKAMWAVLTKENHIAMIASPIFSLNTQGRFHFDYNIYEGNIDVFICYDSIKRSFDTCFKVSSTIKKNKDNIKHGMDNNWKHEYVDILPSDIRIYIVVKFSEEGLYHRARIAIDNLILKDVENNDIC</sequence>
<protein>
    <submittedName>
        <fullName evidence="4 5">MAM domain-containing protein</fullName>
    </submittedName>
</protein>
<dbReference type="InterPro" id="IPR013320">
    <property type="entry name" value="ConA-like_dom_sf"/>
</dbReference>
<dbReference type="Gene3D" id="2.60.120.200">
    <property type="match status" value="3"/>
</dbReference>
<name>A0A0K0EGL5_STRER</name>
<dbReference type="PROSITE" id="PS50060">
    <property type="entry name" value="MAM_2"/>
    <property type="match status" value="1"/>
</dbReference>
<dbReference type="GO" id="GO:0016020">
    <property type="term" value="C:membrane"/>
    <property type="evidence" value="ECO:0007669"/>
    <property type="project" value="InterPro"/>
</dbReference>
<feature type="transmembrane region" description="Helical" evidence="1">
    <location>
        <begin position="6"/>
        <end position="25"/>
    </location>
</feature>
<keyword evidence="3" id="KW-1185">Reference proteome</keyword>
<organism evidence="4">
    <name type="scientific">Strongyloides stercoralis</name>
    <name type="common">Threadworm</name>
    <dbReference type="NCBI Taxonomy" id="6248"/>
    <lineage>
        <taxon>Eukaryota</taxon>
        <taxon>Metazoa</taxon>
        <taxon>Ecdysozoa</taxon>
        <taxon>Nematoda</taxon>
        <taxon>Chromadorea</taxon>
        <taxon>Rhabditida</taxon>
        <taxon>Tylenchina</taxon>
        <taxon>Panagrolaimomorpha</taxon>
        <taxon>Strongyloidoidea</taxon>
        <taxon>Strongyloididae</taxon>
        <taxon>Strongyloides</taxon>
    </lineage>
</organism>
<evidence type="ECO:0000313" key="4">
    <source>
        <dbReference type="WBParaSite" id="SSTP_0000862600.1"/>
    </source>
</evidence>
<keyword evidence="1" id="KW-1133">Transmembrane helix</keyword>
<dbReference type="SUPFAM" id="SSF49899">
    <property type="entry name" value="Concanavalin A-like lectins/glucanases"/>
    <property type="match status" value="2"/>
</dbReference>
<keyword evidence="1" id="KW-0472">Membrane</keyword>
<evidence type="ECO:0000313" key="5">
    <source>
        <dbReference type="WBParaSite" id="TCONS_00017077.p1"/>
    </source>
</evidence>
<dbReference type="WBParaSite" id="SSTP_0000862600.1">
    <property type="protein sequence ID" value="SSTP_0000862600.1"/>
    <property type="gene ID" value="SSTP_0000862600"/>
</dbReference>
<reference evidence="4" key="1">
    <citation type="submission" date="2015-08" db="UniProtKB">
        <authorList>
            <consortium name="WormBaseParasite"/>
        </authorList>
    </citation>
    <scope>IDENTIFICATION</scope>
</reference>
<dbReference type="InterPro" id="IPR000998">
    <property type="entry name" value="MAM_dom"/>
</dbReference>
<evidence type="ECO:0000259" key="2">
    <source>
        <dbReference type="PROSITE" id="PS50060"/>
    </source>
</evidence>
<dbReference type="Proteomes" id="UP000035681">
    <property type="component" value="Unplaced"/>
</dbReference>
<feature type="domain" description="MAM" evidence="2">
    <location>
        <begin position="455"/>
        <end position="609"/>
    </location>
</feature>
<accession>A0A0K0EGL5</accession>
<evidence type="ECO:0000313" key="3">
    <source>
        <dbReference type="Proteomes" id="UP000035681"/>
    </source>
</evidence>